<proteinExistence type="predicted"/>
<dbReference type="AlphaFoldDB" id="A0A940NLM8"/>
<dbReference type="Gene3D" id="3.40.50.300">
    <property type="entry name" value="P-loop containing nucleotide triphosphate hydrolases"/>
    <property type="match status" value="1"/>
</dbReference>
<dbReference type="InterPro" id="IPR017871">
    <property type="entry name" value="ABC_transporter-like_CS"/>
</dbReference>
<organism evidence="4 5">
    <name type="scientific">Gottfriedia endophytica</name>
    <dbReference type="NCBI Taxonomy" id="2820819"/>
    <lineage>
        <taxon>Bacteria</taxon>
        <taxon>Bacillati</taxon>
        <taxon>Bacillota</taxon>
        <taxon>Bacilli</taxon>
        <taxon>Bacillales</taxon>
        <taxon>Bacillaceae</taxon>
        <taxon>Gottfriedia</taxon>
    </lineage>
</organism>
<keyword evidence="5" id="KW-1185">Reference proteome</keyword>
<gene>
    <name evidence="4" type="ORF">J5Y03_01120</name>
</gene>
<dbReference type="InterPro" id="IPR027417">
    <property type="entry name" value="P-loop_NTPase"/>
</dbReference>
<dbReference type="SUPFAM" id="SSF52540">
    <property type="entry name" value="P-loop containing nucleoside triphosphate hydrolases"/>
    <property type="match status" value="1"/>
</dbReference>
<dbReference type="GO" id="GO:0005524">
    <property type="term" value="F:ATP binding"/>
    <property type="evidence" value="ECO:0007669"/>
    <property type="project" value="UniProtKB-KW"/>
</dbReference>
<keyword evidence="1" id="KW-0547">Nucleotide-binding</keyword>
<dbReference type="InterPro" id="IPR003439">
    <property type="entry name" value="ABC_transporter-like_ATP-bd"/>
</dbReference>
<comment type="caution">
    <text evidence="4">The sequence shown here is derived from an EMBL/GenBank/DDBJ whole genome shotgun (WGS) entry which is preliminary data.</text>
</comment>
<dbReference type="Pfam" id="PF00005">
    <property type="entry name" value="ABC_tran"/>
    <property type="match status" value="1"/>
</dbReference>
<dbReference type="Proteomes" id="UP000682134">
    <property type="component" value="Unassembled WGS sequence"/>
</dbReference>
<sequence length="240" mass="26456">MMENVINIQNVDRSFGKKSVLKNISMTIGEGEIFGILGPSGSGKTTLIKLIAGIDQSSKGNVTVFQQSMPNFTVLPQVGYMGQSDALYIDLSGYDNLAFFGALYGLKGKNLKNRIQEVASIVGLDDALKKEVNQYSGGMKKRLSLAIAILHKPSLLILDEPTVGIDPVLRKQIWKQFTEMKEQGTTIIITTHIMEEAEKCERVGLIREGELIALDTIENLKAKTTSGKIEELYFENEVIV</sequence>
<dbReference type="PANTHER" id="PTHR43038:SF3">
    <property type="entry name" value="ABC TRANSPORTER G FAMILY MEMBER 20 ISOFORM X1"/>
    <property type="match status" value="1"/>
</dbReference>
<dbReference type="RefSeq" id="WP_209402190.1">
    <property type="nucleotide sequence ID" value="NZ_JAGIYQ010000001.1"/>
</dbReference>
<keyword evidence="2 4" id="KW-0067">ATP-binding</keyword>
<evidence type="ECO:0000256" key="1">
    <source>
        <dbReference type="ARBA" id="ARBA00022741"/>
    </source>
</evidence>
<accession>A0A940NLM8</accession>
<dbReference type="InterPro" id="IPR003593">
    <property type="entry name" value="AAA+_ATPase"/>
</dbReference>
<dbReference type="PROSITE" id="PS00211">
    <property type="entry name" value="ABC_TRANSPORTER_1"/>
    <property type="match status" value="1"/>
</dbReference>
<dbReference type="EMBL" id="JAGIYQ010000001">
    <property type="protein sequence ID" value="MBP0723780.1"/>
    <property type="molecule type" value="Genomic_DNA"/>
</dbReference>
<dbReference type="SMART" id="SM00382">
    <property type="entry name" value="AAA"/>
    <property type="match status" value="1"/>
</dbReference>
<feature type="domain" description="ABC transporter" evidence="3">
    <location>
        <begin position="6"/>
        <end position="233"/>
    </location>
</feature>
<reference evidence="4" key="1">
    <citation type="submission" date="2021-04" db="EMBL/GenBank/DDBJ databases">
        <title>Genome seq and assembly of Bacillus sp.</title>
        <authorList>
            <person name="Chhetri G."/>
        </authorList>
    </citation>
    <scope>NUCLEOTIDE SEQUENCE</scope>
    <source>
        <strain evidence="4">RG28</strain>
    </source>
</reference>
<evidence type="ECO:0000313" key="4">
    <source>
        <dbReference type="EMBL" id="MBP0723780.1"/>
    </source>
</evidence>
<evidence type="ECO:0000259" key="3">
    <source>
        <dbReference type="PROSITE" id="PS50893"/>
    </source>
</evidence>
<evidence type="ECO:0000256" key="2">
    <source>
        <dbReference type="ARBA" id="ARBA00022840"/>
    </source>
</evidence>
<evidence type="ECO:0000313" key="5">
    <source>
        <dbReference type="Proteomes" id="UP000682134"/>
    </source>
</evidence>
<protein>
    <submittedName>
        <fullName evidence="4">ABC transporter ATP-binding protein</fullName>
    </submittedName>
</protein>
<dbReference type="PROSITE" id="PS50893">
    <property type="entry name" value="ABC_TRANSPORTER_2"/>
    <property type="match status" value="1"/>
</dbReference>
<name>A0A940NLM8_9BACI</name>
<dbReference type="GO" id="GO:0016887">
    <property type="term" value="F:ATP hydrolysis activity"/>
    <property type="evidence" value="ECO:0007669"/>
    <property type="project" value="InterPro"/>
</dbReference>
<dbReference type="PANTHER" id="PTHR43038">
    <property type="entry name" value="ATP-BINDING CASSETTE, SUB-FAMILY H, MEMBER 1"/>
    <property type="match status" value="1"/>
</dbReference>